<feature type="region of interest" description="Disordered" evidence="1">
    <location>
        <begin position="1"/>
        <end position="29"/>
    </location>
</feature>
<dbReference type="EMBL" id="JAJJMA010305694">
    <property type="protein sequence ID" value="MCL7048561.1"/>
    <property type="molecule type" value="Genomic_DNA"/>
</dbReference>
<organism evidence="2 3">
    <name type="scientific">Papaver nudicaule</name>
    <name type="common">Iceland poppy</name>
    <dbReference type="NCBI Taxonomy" id="74823"/>
    <lineage>
        <taxon>Eukaryota</taxon>
        <taxon>Viridiplantae</taxon>
        <taxon>Streptophyta</taxon>
        <taxon>Embryophyta</taxon>
        <taxon>Tracheophyta</taxon>
        <taxon>Spermatophyta</taxon>
        <taxon>Magnoliopsida</taxon>
        <taxon>Ranunculales</taxon>
        <taxon>Papaveraceae</taxon>
        <taxon>Papaveroideae</taxon>
        <taxon>Papaver</taxon>
    </lineage>
</organism>
<keyword evidence="3" id="KW-1185">Reference proteome</keyword>
<name>A0AA41VW13_PAPNU</name>
<feature type="non-terminal residue" evidence="2">
    <location>
        <position position="66"/>
    </location>
</feature>
<dbReference type="Proteomes" id="UP001177140">
    <property type="component" value="Unassembled WGS sequence"/>
</dbReference>
<comment type="caution">
    <text evidence="2">The sequence shown here is derived from an EMBL/GenBank/DDBJ whole genome shotgun (WGS) entry which is preliminary data.</text>
</comment>
<dbReference type="AlphaFoldDB" id="A0AA41VW13"/>
<feature type="non-terminal residue" evidence="2">
    <location>
        <position position="1"/>
    </location>
</feature>
<protein>
    <submittedName>
        <fullName evidence="2">Uncharacterized protein</fullName>
    </submittedName>
</protein>
<evidence type="ECO:0000256" key="1">
    <source>
        <dbReference type="SAM" id="MobiDB-lite"/>
    </source>
</evidence>
<sequence length="66" mass="7752">RNEDESDEDEFVEDYGEDEIPKKTLASTSLQNRTRADEIERGFASASNYPFFRIVMHLSYLNNNYL</sequence>
<gene>
    <name evidence="2" type="ORF">MKW94_026672</name>
</gene>
<evidence type="ECO:0000313" key="2">
    <source>
        <dbReference type="EMBL" id="MCL7048561.1"/>
    </source>
</evidence>
<feature type="compositionally biased region" description="Acidic residues" evidence="1">
    <location>
        <begin position="1"/>
        <end position="18"/>
    </location>
</feature>
<evidence type="ECO:0000313" key="3">
    <source>
        <dbReference type="Proteomes" id="UP001177140"/>
    </source>
</evidence>
<reference evidence="2" key="1">
    <citation type="submission" date="2022-03" db="EMBL/GenBank/DDBJ databases">
        <title>A functionally conserved STORR gene fusion in Papaver species that diverged 16.8 million years ago.</title>
        <authorList>
            <person name="Catania T."/>
        </authorList>
    </citation>
    <scope>NUCLEOTIDE SEQUENCE</scope>
    <source>
        <strain evidence="2">S-191538</strain>
    </source>
</reference>
<accession>A0AA41VW13</accession>
<proteinExistence type="predicted"/>